<keyword evidence="4" id="KW-0256">Endoplasmic reticulum</keyword>
<evidence type="ECO:0000256" key="6">
    <source>
        <dbReference type="ARBA" id="ARBA00023136"/>
    </source>
</evidence>
<dbReference type="InterPro" id="IPR056190">
    <property type="entry name" value="NOMO_5th"/>
</dbReference>
<evidence type="ECO:0000256" key="8">
    <source>
        <dbReference type="SAM" id="SignalP"/>
    </source>
</evidence>
<dbReference type="EnsemblMetazoa" id="Aqu2.1.27567_001">
    <property type="protein sequence ID" value="Aqu2.1.27567_001"/>
    <property type="gene ID" value="Aqu2.1.27567"/>
</dbReference>
<dbReference type="SUPFAM" id="SSF49478">
    <property type="entry name" value="Cna protein B-type domain"/>
    <property type="match status" value="1"/>
</dbReference>
<accession>A0A1X7UII6</accession>
<dbReference type="GO" id="GO:0005789">
    <property type="term" value="C:endoplasmic reticulum membrane"/>
    <property type="evidence" value="ECO:0007669"/>
    <property type="project" value="UniProtKB-SubCell"/>
</dbReference>
<proteinExistence type="predicted"/>
<dbReference type="InterPro" id="IPR055074">
    <property type="entry name" value="NOMO1-3_2nd"/>
</dbReference>
<evidence type="ECO:0000259" key="12">
    <source>
        <dbReference type="Pfam" id="PF23141"/>
    </source>
</evidence>
<dbReference type="STRING" id="400682.A0A1X7UII6"/>
<dbReference type="SUPFAM" id="SSF49452">
    <property type="entry name" value="Starch-binding domain-like"/>
    <property type="match status" value="1"/>
</dbReference>
<evidence type="ECO:0000259" key="10">
    <source>
        <dbReference type="Pfam" id="PF22902"/>
    </source>
</evidence>
<dbReference type="SUPFAM" id="SSF49464">
    <property type="entry name" value="Carboxypeptidase regulatory domain-like"/>
    <property type="match status" value="1"/>
</dbReference>
<keyword evidence="5 7" id="KW-1133">Transmembrane helix</keyword>
<evidence type="ECO:0000256" key="2">
    <source>
        <dbReference type="ARBA" id="ARBA00022692"/>
    </source>
</evidence>
<dbReference type="EnsemblMetazoa" id="XM_019998380.1">
    <property type="protein sequence ID" value="XP_019853939.1"/>
    <property type="gene ID" value="LOC109583162"/>
</dbReference>
<evidence type="ECO:0000256" key="4">
    <source>
        <dbReference type="ARBA" id="ARBA00022824"/>
    </source>
</evidence>
<dbReference type="InterPro" id="IPR056319">
    <property type="entry name" value="NOMO_7th"/>
</dbReference>
<keyword evidence="6 7" id="KW-0472">Membrane</keyword>
<dbReference type="InterPro" id="IPR055075">
    <property type="entry name" value="NOMO-like_N"/>
</dbReference>
<feature type="domain" description="NOMO second beta-sandwich" evidence="11">
    <location>
        <begin position="117"/>
        <end position="206"/>
    </location>
</feature>
<feature type="domain" description="NOMO-like N-terminal beta-sandwich" evidence="9">
    <location>
        <begin position="36"/>
        <end position="115"/>
    </location>
</feature>
<reference evidence="14" key="2">
    <citation type="submission" date="2017-05" db="UniProtKB">
        <authorList>
            <consortium name="EnsemblMetazoa"/>
        </authorList>
    </citation>
    <scope>IDENTIFICATION</scope>
</reference>
<dbReference type="PANTHER" id="PTHR23303:SF14">
    <property type="entry name" value="BOS COMPLEX SUBUNIT NOMO1-RELATED"/>
    <property type="match status" value="1"/>
</dbReference>
<reference evidence="15" key="1">
    <citation type="journal article" date="2010" name="Nature">
        <title>The Amphimedon queenslandica genome and the evolution of animal complexity.</title>
        <authorList>
            <person name="Srivastava M."/>
            <person name="Simakov O."/>
            <person name="Chapman J."/>
            <person name="Fahey B."/>
            <person name="Gauthier M.E."/>
            <person name="Mitros T."/>
            <person name="Richards G.S."/>
            <person name="Conaco C."/>
            <person name="Dacre M."/>
            <person name="Hellsten U."/>
            <person name="Larroux C."/>
            <person name="Putnam N.H."/>
            <person name="Stanke M."/>
            <person name="Adamska M."/>
            <person name="Darling A."/>
            <person name="Degnan S.M."/>
            <person name="Oakley T.H."/>
            <person name="Plachetzki D.C."/>
            <person name="Zhai Y."/>
            <person name="Adamski M."/>
            <person name="Calcino A."/>
            <person name="Cummins S.F."/>
            <person name="Goodstein D.M."/>
            <person name="Harris C."/>
            <person name="Jackson D.J."/>
            <person name="Leys S.P."/>
            <person name="Shu S."/>
            <person name="Woodcroft B.J."/>
            <person name="Vervoort M."/>
            <person name="Kosik K.S."/>
            <person name="Manning G."/>
            <person name="Degnan B.M."/>
            <person name="Rokhsar D.S."/>
        </authorList>
    </citation>
    <scope>NUCLEOTIDE SEQUENCE [LARGE SCALE GENOMIC DNA]</scope>
</reference>
<dbReference type="Proteomes" id="UP000007879">
    <property type="component" value="Unassembled WGS sequence"/>
</dbReference>
<dbReference type="InterPro" id="IPR055073">
    <property type="entry name" value="NOMO1-like_9th"/>
</dbReference>
<dbReference type="Pfam" id="PF23194">
    <property type="entry name" value="NOMO_5th"/>
    <property type="match status" value="1"/>
</dbReference>
<dbReference type="Pfam" id="PF22898">
    <property type="entry name" value="NOMO1-like_1st"/>
    <property type="match status" value="1"/>
</dbReference>
<protein>
    <recommendedName>
        <fullName evidence="16">ER membrane protein complex subunit 7 beta-sandwich domain-containing protein</fullName>
    </recommendedName>
</protein>
<dbReference type="Gene3D" id="2.60.40.1120">
    <property type="entry name" value="Carboxypeptidase-like, regulatory domain"/>
    <property type="match status" value="1"/>
</dbReference>
<dbReference type="Pfam" id="PF23141">
    <property type="entry name" value="Ig_NOMO"/>
    <property type="match status" value="1"/>
</dbReference>
<evidence type="ECO:0000259" key="9">
    <source>
        <dbReference type="Pfam" id="PF22898"/>
    </source>
</evidence>
<evidence type="ECO:0000313" key="14">
    <source>
        <dbReference type="EnsemblMetazoa" id="Aqu2.1.27567_001"/>
    </source>
</evidence>
<evidence type="ECO:0000259" key="13">
    <source>
        <dbReference type="Pfam" id="PF23194"/>
    </source>
</evidence>
<feature type="chain" id="PRO_5012959746" description="ER membrane protein complex subunit 7 beta-sandwich domain-containing protein" evidence="8">
    <location>
        <begin position="21"/>
        <end position="1148"/>
    </location>
</feature>
<feature type="domain" description="NOMO-like ninth beta-sandwich" evidence="10">
    <location>
        <begin position="743"/>
        <end position="812"/>
    </location>
</feature>
<dbReference type="PANTHER" id="PTHR23303">
    <property type="entry name" value="CARBOXYPEPTIDASE REGULATORY REGION-CONTAINING"/>
    <property type="match status" value="1"/>
</dbReference>
<evidence type="ECO:0000259" key="11">
    <source>
        <dbReference type="Pfam" id="PF22904"/>
    </source>
</evidence>
<evidence type="ECO:0000256" key="1">
    <source>
        <dbReference type="ARBA" id="ARBA00004115"/>
    </source>
</evidence>
<feature type="transmembrane region" description="Helical" evidence="7">
    <location>
        <begin position="1107"/>
        <end position="1127"/>
    </location>
</feature>
<dbReference type="Pfam" id="PF22902">
    <property type="entry name" value="NOMO1-like_9th"/>
    <property type="match status" value="1"/>
</dbReference>
<feature type="domain" description="NOMO second beta-sandwich" evidence="11">
    <location>
        <begin position="308"/>
        <end position="374"/>
    </location>
</feature>
<feature type="signal peptide" evidence="8">
    <location>
        <begin position="1"/>
        <end position="20"/>
    </location>
</feature>
<organism evidence="14">
    <name type="scientific">Amphimedon queenslandica</name>
    <name type="common">Sponge</name>
    <dbReference type="NCBI Taxonomy" id="400682"/>
    <lineage>
        <taxon>Eukaryota</taxon>
        <taxon>Metazoa</taxon>
        <taxon>Porifera</taxon>
        <taxon>Demospongiae</taxon>
        <taxon>Heteroscleromorpha</taxon>
        <taxon>Haplosclerida</taxon>
        <taxon>Niphatidae</taxon>
        <taxon>Amphimedon</taxon>
    </lineage>
</organism>
<dbReference type="Pfam" id="PF22904">
    <property type="entry name" value="NOMO1-like_2nd"/>
    <property type="match status" value="2"/>
</dbReference>
<dbReference type="InParanoid" id="A0A1X7UII6"/>
<sequence>MSSALTFSLCLLLFPYLSFSQDVITCNGVVKSQYSANYPLDYSRINIQLLTSSGAIKETSDCSPTNGYFLIPVYDKGEYVIRIVPPTGWIFNPSEVKLNVDGSTDECSRGEDIVFSFTGFSVTGQVIIIGKEKEGPSGVTVSLLSKPDTPIATNLSIDGGKFLLEGVPPGHYVLKGSHPFWNINKNEVRLEISSDSVVVPVGSIIVEGFDVKGNIESNGEPVRGVRFLLYSETLSGKSLCGESVTESGDCVAVSDASGVFTYHSLPPGKYKLESHYESANSTFLVYPESLSFTVKNDSLLVMPKFEVQGFTIFGRVLSHHKGSGLEGVKVDFGGQLQAITDKDGRYQLLNVSAGSYTIKIEGNSLEFDPVNLDVSPTSPELPDIAPSRYSVCGHVTITRHHRSLKFYTESRNVALVSEPEEIRQVTSLDSKGNFCFMLSPGKYSLKVTVSENEAERGLSILPLALPITVEAAPISGLEFNQYIVSLSGSVSCLVMCRRMNLLIEELRVGEGGKEEKELSAKVTIHGSISSFTVEELLPGNYKISLEDSLQWCWEKEEISLSIPPTPQDNPPVVHFNQTGYLLTMDMSHDADVNIMEGKEVIMSMSVKKGFNYICMDREGQFVIVPVSCHTFEADMYMYMTSVPYPMEIKAVGHKVDVVIHCQTDDPILLDVTHSNGTTSVVSAEKRVNGTNDTIYYFSFYGRPKEWVVLCPTSPNLLFYPKKYNYTIKSDCPESLPPFECSHGFFVIGRIDPPLSGVSITVTTGDNEYNVTTDDEGQYKVGPLSESTKYTVVPYLEEYSFEPFDDDLHSFKAIKKSKLTIKISDHSTQNPLAGVLISVNGEGLRNSTTTSEEGFVAYSDILPGQYYIKPLLREFEFQPPSMVVDLKQGEDLSVNFKAIRVAFSCSGKVLSLNGSPLESVSVELVSQVDNEGHCKNYHDAVLTDKEGHYKFRGLQPKCQYQLSLATNDESMIEKGLPVTRHFTLSEKDIEGESFIAVLKNERVYVTGNVIINNLDLLTYITVGLYSDKYLESQVFSVGTDPIGFFRMPPLPHNNSKPYYVQLDSSLLYSQSYKVFVSNSNVSLTAGRDTHVTFNVTAKSVPLANGNSYRGSFVGIFVALIVIFVLANIDKILVYIRGSGTGGGFRGKRH</sequence>
<dbReference type="InterPro" id="IPR051417">
    <property type="entry name" value="SDr/BOS_complex"/>
</dbReference>
<keyword evidence="3 8" id="KW-0732">Signal</keyword>
<dbReference type="OrthoDB" id="10263633at2759"/>
<dbReference type="InterPro" id="IPR008969">
    <property type="entry name" value="CarboxyPept-like_regulatory"/>
</dbReference>
<dbReference type="GO" id="GO:0030246">
    <property type="term" value="F:carbohydrate binding"/>
    <property type="evidence" value="ECO:0007669"/>
    <property type="project" value="InterPro"/>
</dbReference>
<gene>
    <name evidence="14" type="primary">109583162</name>
</gene>
<feature type="domain" description="NOMO seventh transthyretin-like" evidence="12">
    <location>
        <begin position="582"/>
        <end position="651"/>
    </location>
</feature>
<evidence type="ECO:0000313" key="15">
    <source>
        <dbReference type="Proteomes" id="UP000007879"/>
    </source>
</evidence>
<evidence type="ECO:0000256" key="7">
    <source>
        <dbReference type="SAM" id="Phobius"/>
    </source>
</evidence>
<name>A0A1X7UII6_AMPQE</name>
<evidence type="ECO:0008006" key="16">
    <source>
        <dbReference type="Google" id="ProtNLM"/>
    </source>
</evidence>
<evidence type="ECO:0000256" key="3">
    <source>
        <dbReference type="ARBA" id="ARBA00022729"/>
    </source>
</evidence>
<dbReference type="AlphaFoldDB" id="A0A1X7UII6"/>
<feature type="domain" description="NOMO fifth transthyretin-like" evidence="13">
    <location>
        <begin position="390"/>
        <end position="479"/>
    </location>
</feature>
<keyword evidence="15" id="KW-1185">Reference proteome</keyword>
<evidence type="ECO:0000256" key="5">
    <source>
        <dbReference type="ARBA" id="ARBA00022989"/>
    </source>
</evidence>
<comment type="subcellular location">
    <subcellularLocation>
        <location evidence="1">Endoplasmic reticulum membrane</location>
        <topology evidence="1">Single-pass type I membrane protein</topology>
    </subcellularLocation>
</comment>
<dbReference type="InterPro" id="IPR013784">
    <property type="entry name" value="Carb-bd-like_fold"/>
</dbReference>
<dbReference type="KEGG" id="aqu:109583162"/>
<keyword evidence="2 7" id="KW-0812">Transmembrane</keyword>